<evidence type="ECO:0000256" key="2">
    <source>
        <dbReference type="ARBA" id="ARBA00022692"/>
    </source>
</evidence>
<evidence type="ECO:0000259" key="6">
    <source>
        <dbReference type="Pfam" id="PF14378"/>
    </source>
</evidence>
<proteinExistence type="predicted"/>
<accession>A0A7Y9E6C5</accession>
<dbReference type="Gene3D" id="1.20.144.10">
    <property type="entry name" value="Phosphatidic acid phosphatase type 2/haloperoxidase"/>
    <property type="match status" value="1"/>
</dbReference>
<feature type="transmembrane region" description="Helical" evidence="5">
    <location>
        <begin position="164"/>
        <end position="182"/>
    </location>
</feature>
<feature type="transmembrane region" description="Helical" evidence="5">
    <location>
        <begin position="14"/>
        <end position="34"/>
    </location>
</feature>
<comment type="subcellular location">
    <subcellularLocation>
        <location evidence="1">Membrane</location>
        <topology evidence="1">Multi-pass membrane protein</topology>
    </subcellularLocation>
</comment>
<dbReference type="InterPro" id="IPR026841">
    <property type="entry name" value="Aur1/Ipt1"/>
</dbReference>
<evidence type="ECO:0000313" key="7">
    <source>
        <dbReference type="EMBL" id="NYD41735.1"/>
    </source>
</evidence>
<name>A0A7Y9E6C5_9ACTN</name>
<evidence type="ECO:0000256" key="5">
    <source>
        <dbReference type="SAM" id="Phobius"/>
    </source>
</evidence>
<evidence type="ECO:0000256" key="1">
    <source>
        <dbReference type="ARBA" id="ARBA00004141"/>
    </source>
</evidence>
<gene>
    <name evidence="7" type="ORF">BJZ21_001818</name>
</gene>
<feature type="transmembrane region" description="Helical" evidence="5">
    <location>
        <begin position="84"/>
        <end position="102"/>
    </location>
</feature>
<comment type="caution">
    <text evidence="7">The sequence shown here is derived from an EMBL/GenBank/DDBJ whole genome shotgun (WGS) entry which is preliminary data.</text>
</comment>
<dbReference type="EMBL" id="JACCBG010000001">
    <property type="protein sequence ID" value="NYD41735.1"/>
    <property type="molecule type" value="Genomic_DNA"/>
</dbReference>
<evidence type="ECO:0000313" key="8">
    <source>
        <dbReference type="Proteomes" id="UP000535511"/>
    </source>
</evidence>
<keyword evidence="4 5" id="KW-0472">Membrane</keyword>
<dbReference type="CDD" id="cd03386">
    <property type="entry name" value="PAP2_Aur1_like"/>
    <property type="match status" value="1"/>
</dbReference>
<evidence type="ECO:0000256" key="3">
    <source>
        <dbReference type="ARBA" id="ARBA00022989"/>
    </source>
</evidence>
<dbReference type="Proteomes" id="UP000535511">
    <property type="component" value="Unassembled WGS sequence"/>
</dbReference>
<feature type="domain" description="Inositolphosphotransferase Aur1/Ipt1" evidence="6">
    <location>
        <begin position="51"/>
        <end position="229"/>
    </location>
</feature>
<feature type="transmembrane region" description="Helical" evidence="5">
    <location>
        <begin position="114"/>
        <end position="132"/>
    </location>
</feature>
<dbReference type="RefSeq" id="WP_179663440.1">
    <property type="nucleotide sequence ID" value="NZ_JACCBG010000001.1"/>
</dbReference>
<dbReference type="PANTHER" id="PTHR31310">
    <property type="match status" value="1"/>
</dbReference>
<dbReference type="GO" id="GO:0016020">
    <property type="term" value="C:membrane"/>
    <property type="evidence" value="ECO:0007669"/>
    <property type="project" value="UniProtKB-SubCell"/>
</dbReference>
<sequence>MDLSRASPWARNRLPWVLEQAAIVLLGAFVYFRVRGLTDSSTRLALEHARDLFHVERLLGIDVEASLQAPLDGSALLETLSNWVYIWGHWPVIILTMTWLALRHGEVFLRLRDAMLVSGALGMLVFVSYPVAPPRLAHLGLVDTITQSSDSYRYLQPPAFVNQYAALPSLHVGWDLLVGMAIFSATTNLALRVIGCLMPLAMAYAVIATANHFVLDVLAGIVLVLIGHATALWLQRRRARRREQEAA</sequence>
<dbReference type="Pfam" id="PF14378">
    <property type="entry name" value="PAP2_3"/>
    <property type="match status" value="1"/>
</dbReference>
<dbReference type="PANTHER" id="PTHR31310:SF7">
    <property type="entry name" value="PA-PHOSPHATASE RELATED-FAMILY PROTEIN DDB_G0268928"/>
    <property type="match status" value="1"/>
</dbReference>
<keyword evidence="3 5" id="KW-1133">Transmembrane helix</keyword>
<keyword evidence="2 5" id="KW-0812">Transmembrane</keyword>
<protein>
    <submittedName>
        <fullName evidence="7">Membrane-associated phospholipid phosphatase</fullName>
    </submittedName>
</protein>
<reference evidence="7 8" key="1">
    <citation type="submission" date="2020-07" db="EMBL/GenBank/DDBJ databases">
        <title>Sequencing the genomes of 1000 actinobacteria strains.</title>
        <authorList>
            <person name="Klenk H.-P."/>
        </authorList>
    </citation>
    <scope>NUCLEOTIDE SEQUENCE [LARGE SCALE GENOMIC DNA]</scope>
    <source>
        <strain evidence="7 8">DSM 21350</strain>
    </source>
</reference>
<keyword evidence="8" id="KW-1185">Reference proteome</keyword>
<feature type="transmembrane region" description="Helical" evidence="5">
    <location>
        <begin position="189"/>
        <end position="207"/>
    </location>
</feature>
<dbReference type="AlphaFoldDB" id="A0A7Y9E6C5"/>
<evidence type="ECO:0000256" key="4">
    <source>
        <dbReference type="ARBA" id="ARBA00023136"/>
    </source>
</evidence>
<dbReference type="InterPro" id="IPR052185">
    <property type="entry name" value="IPC_Synthase-Related"/>
</dbReference>
<feature type="transmembrane region" description="Helical" evidence="5">
    <location>
        <begin position="213"/>
        <end position="234"/>
    </location>
</feature>
<organism evidence="7 8">
    <name type="scientific">Nocardioides panaciterrulae</name>
    <dbReference type="NCBI Taxonomy" id="661492"/>
    <lineage>
        <taxon>Bacteria</taxon>
        <taxon>Bacillati</taxon>
        <taxon>Actinomycetota</taxon>
        <taxon>Actinomycetes</taxon>
        <taxon>Propionibacteriales</taxon>
        <taxon>Nocardioidaceae</taxon>
        <taxon>Nocardioides</taxon>
    </lineage>
</organism>